<organism evidence="1">
    <name type="scientific">Lepeophtheirus salmonis</name>
    <name type="common">Salmon louse</name>
    <name type="synonym">Caligus salmonis</name>
    <dbReference type="NCBI Taxonomy" id="72036"/>
    <lineage>
        <taxon>Eukaryota</taxon>
        <taxon>Metazoa</taxon>
        <taxon>Ecdysozoa</taxon>
        <taxon>Arthropoda</taxon>
        <taxon>Crustacea</taxon>
        <taxon>Multicrustacea</taxon>
        <taxon>Hexanauplia</taxon>
        <taxon>Copepoda</taxon>
        <taxon>Siphonostomatoida</taxon>
        <taxon>Caligidae</taxon>
        <taxon>Lepeophtheirus</taxon>
    </lineage>
</organism>
<protein>
    <submittedName>
        <fullName evidence="1">Uncharacterized protein</fullName>
    </submittedName>
</protein>
<name>A0A0K2TB76_LEPSM</name>
<reference evidence="1" key="1">
    <citation type="submission" date="2014-05" db="EMBL/GenBank/DDBJ databases">
        <authorList>
            <person name="Chronopoulou M."/>
        </authorList>
    </citation>
    <scope>NUCLEOTIDE SEQUENCE</scope>
    <source>
        <tissue evidence="1">Whole organism</tissue>
    </source>
</reference>
<sequence length="48" mass="5389">MSKSSKSSKSLLVLAALSYEEGFRRLENEYESNSRSRMAELLSVAFEG</sequence>
<dbReference type="AlphaFoldDB" id="A0A0K2TB76"/>
<proteinExistence type="predicted"/>
<dbReference type="EMBL" id="HACA01005953">
    <property type="protein sequence ID" value="CDW23314.1"/>
    <property type="molecule type" value="Transcribed_RNA"/>
</dbReference>
<evidence type="ECO:0000313" key="1">
    <source>
        <dbReference type="EMBL" id="CDW23314.1"/>
    </source>
</evidence>
<accession>A0A0K2TB76</accession>